<dbReference type="RefSeq" id="WP_062955421.1">
    <property type="nucleotide sequence ID" value="NZ_JPWB01000005.1"/>
</dbReference>
<dbReference type="GO" id="GO:0003700">
    <property type="term" value="F:DNA-binding transcription factor activity"/>
    <property type="evidence" value="ECO:0007669"/>
    <property type="project" value="InterPro"/>
</dbReference>
<dbReference type="FunFam" id="1.10.10.10:FF:000001">
    <property type="entry name" value="LysR family transcriptional regulator"/>
    <property type="match status" value="1"/>
</dbReference>
<proteinExistence type="inferred from homology"/>
<dbReference type="InterPro" id="IPR058163">
    <property type="entry name" value="LysR-type_TF_proteobact-type"/>
</dbReference>
<dbReference type="AlphaFoldDB" id="A0A367VBM1"/>
<evidence type="ECO:0000256" key="3">
    <source>
        <dbReference type="ARBA" id="ARBA00023125"/>
    </source>
</evidence>
<dbReference type="InterPro" id="IPR036388">
    <property type="entry name" value="WH-like_DNA-bd_sf"/>
</dbReference>
<dbReference type="InterPro" id="IPR005119">
    <property type="entry name" value="LysR_subst-bd"/>
</dbReference>
<comment type="caution">
    <text evidence="6">The sequence shown here is derived from an EMBL/GenBank/DDBJ whole genome shotgun (WGS) entry which is preliminary data.</text>
</comment>
<dbReference type="PANTHER" id="PTHR30537">
    <property type="entry name" value="HTH-TYPE TRANSCRIPTIONAL REGULATOR"/>
    <property type="match status" value="1"/>
</dbReference>
<organism evidence="6 7">
    <name type="scientific">Thalassospira profundimaris</name>
    <dbReference type="NCBI Taxonomy" id="502049"/>
    <lineage>
        <taxon>Bacteria</taxon>
        <taxon>Pseudomonadati</taxon>
        <taxon>Pseudomonadota</taxon>
        <taxon>Alphaproteobacteria</taxon>
        <taxon>Rhodospirillales</taxon>
        <taxon>Thalassospiraceae</taxon>
        <taxon>Thalassospira</taxon>
    </lineage>
</organism>
<reference evidence="6 7" key="1">
    <citation type="submission" date="2014-07" db="EMBL/GenBank/DDBJ databases">
        <title>Draft genome sequence of Thalassospira profundimaris R8-17.</title>
        <authorList>
            <person name="Lai Q."/>
            <person name="Shao Z."/>
        </authorList>
    </citation>
    <scope>NUCLEOTIDE SEQUENCE [LARGE SCALE GENOMIC DNA]</scope>
    <source>
        <strain evidence="6 7">R8-17</strain>
    </source>
</reference>
<dbReference type="GO" id="GO:0003677">
    <property type="term" value="F:DNA binding"/>
    <property type="evidence" value="ECO:0007669"/>
    <property type="project" value="UniProtKB-KW"/>
</dbReference>
<feature type="domain" description="HTH lysR-type" evidence="5">
    <location>
        <begin position="4"/>
        <end position="61"/>
    </location>
</feature>
<dbReference type="PROSITE" id="PS50931">
    <property type="entry name" value="HTH_LYSR"/>
    <property type="match status" value="1"/>
</dbReference>
<dbReference type="Gene3D" id="3.40.190.290">
    <property type="match status" value="1"/>
</dbReference>
<evidence type="ECO:0000256" key="4">
    <source>
        <dbReference type="ARBA" id="ARBA00023163"/>
    </source>
</evidence>
<evidence type="ECO:0000256" key="1">
    <source>
        <dbReference type="ARBA" id="ARBA00009437"/>
    </source>
</evidence>
<dbReference type="InterPro" id="IPR000847">
    <property type="entry name" value="LysR_HTH_N"/>
</dbReference>
<dbReference type="PANTHER" id="PTHR30537:SF5">
    <property type="entry name" value="HTH-TYPE TRANSCRIPTIONAL ACTIVATOR TTDR-RELATED"/>
    <property type="match status" value="1"/>
</dbReference>
<dbReference type="EMBL" id="JPWB01000005">
    <property type="protein sequence ID" value="RCK21630.1"/>
    <property type="molecule type" value="Genomic_DNA"/>
</dbReference>
<protein>
    <recommendedName>
        <fullName evidence="5">HTH lysR-type domain-containing protein</fullName>
    </recommendedName>
</protein>
<evidence type="ECO:0000259" key="5">
    <source>
        <dbReference type="PROSITE" id="PS50931"/>
    </source>
</evidence>
<dbReference type="Pfam" id="PF00126">
    <property type="entry name" value="HTH_1"/>
    <property type="match status" value="1"/>
</dbReference>
<keyword evidence="4" id="KW-0804">Transcription</keyword>
<keyword evidence="3" id="KW-0238">DNA-binding</keyword>
<name>A0A367VBM1_9PROT</name>
<dbReference type="Proteomes" id="UP000253061">
    <property type="component" value="Unassembled WGS sequence"/>
</dbReference>
<comment type="similarity">
    <text evidence="1">Belongs to the LysR transcriptional regulatory family.</text>
</comment>
<dbReference type="SUPFAM" id="SSF46785">
    <property type="entry name" value="Winged helix' DNA-binding domain"/>
    <property type="match status" value="1"/>
</dbReference>
<gene>
    <name evidence="6" type="ORF">TH6_13675</name>
</gene>
<dbReference type="InterPro" id="IPR036390">
    <property type="entry name" value="WH_DNA-bd_sf"/>
</dbReference>
<evidence type="ECO:0000313" key="6">
    <source>
        <dbReference type="EMBL" id="RCK21630.1"/>
    </source>
</evidence>
<accession>A0A367VBM1</accession>
<dbReference type="Gene3D" id="1.10.10.10">
    <property type="entry name" value="Winged helix-like DNA-binding domain superfamily/Winged helix DNA-binding domain"/>
    <property type="match status" value="1"/>
</dbReference>
<dbReference type="Pfam" id="PF03466">
    <property type="entry name" value="LysR_substrate"/>
    <property type="match status" value="1"/>
</dbReference>
<evidence type="ECO:0000313" key="7">
    <source>
        <dbReference type="Proteomes" id="UP000253061"/>
    </source>
</evidence>
<sequence>MVNENISDLAAFCAIIELGSFRAAAKQLRVTPSALSHRIKNLEDSLQVRLLNRTTRSVAPTDAGRALYDRVSPAMREMSGALQSLDDYRSGLTGTLRLNVPANAARVVLAPAIAGFCRDNPNVRLEIIENDGFVDIVAGGFDAGIRFEETLAPGMTAIRLGPSIRPMVIASPDYLKRHGTPMNPNDLVNHNCINLLFPGGKLAPWDFTDGENHFVLANNGNLTVSSTQMMLDAVRNGIGIGQKLQGIADDAIERGEIVPILEDWMPDYGQFWIYYPKRTYLPSALRAFINSVRAFHGQTGT</sequence>
<dbReference type="SUPFAM" id="SSF53850">
    <property type="entry name" value="Periplasmic binding protein-like II"/>
    <property type="match status" value="1"/>
</dbReference>
<keyword evidence="2" id="KW-0805">Transcription regulation</keyword>
<evidence type="ECO:0000256" key="2">
    <source>
        <dbReference type="ARBA" id="ARBA00023015"/>
    </source>
</evidence>